<dbReference type="Proteomes" id="UP000470246">
    <property type="component" value="Unassembled WGS sequence"/>
</dbReference>
<organism evidence="4 5">
    <name type="scientific">Geodermatophilus sabuli</name>
    <dbReference type="NCBI Taxonomy" id="1564158"/>
    <lineage>
        <taxon>Bacteria</taxon>
        <taxon>Bacillati</taxon>
        <taxon>Actinomycetota</taxon>
        <taxon>Actinomycetes</taxon>
        <taxon>Geodermatophilales</taxon>
        <taxon>Geodermatophilaceae</taxon>
        <taxon>Geodermatophilus</taxon>
    </lineage>
</organism>
<dbReference type="RefSeq" id="WP_163481304.1">
    <property type="nucleotide sequence ID" value="NZ_JAAGWF010000009.1"/>
</dbReference>
<dbReference type="CDD" id="cd03801">
    <property type="entry name" value="GT4_PimA-like"/>
    <property type="match status" value="1"/>
</dbReference>
<feature type="domain" description="Glycosyltransferase subfamily 4-like N-terminal" evidence="3">
    <location>
        <begin position="20"/>
        <end position="176"/>
    </location>
</feature>
<keyword evidence="2 4" id="KW-0808">Transferase</keyword>
<reference evidence="4 5" key="1">
    <citation type="submission" date="2020-02" db="EMBL/GenBank/DDBJ databases">
        <title>Geodermatophilus sabuli CPCC 205279 I12A-02694.</title>
        <authorList>
            <person name="Jiang Z."/>
        </authorList>
    </citation>
    <scope>NUCLEOTIDE SEQUENCE [LARGE SCALE GENOMIC DNA]</scope>
    <source>
        <strain evidence="4 5">I12A-02694</strain>
    </source>
</reference>
<dbReference type="GO" id="GO:1901137">
    <property type="term" value="P:carbohydrate derivative biosynthetic process"/>
    <property type="evidence" value="ECO:0007669"/>
    <property type="project" value="UniProtKB-ARBA"/>
</dbReference>
<dbReference type="InterPro" id="IPR028098">
    <property type="entry name" value="Glyco_trans_4-like_N"/>
</dbReference>
<comment type="caution">
    <text evidence="4">The sequence shown here is derived from an EMBL/GenBank/DDBJ whole genome shotgun (WGS) entry which is preliminary data.</text>
</comment>
<dbReference type="GO" id="GO:0016757">
    <property type="term" value="F:glycosyltransferase activity"/>
    <property type="evidence" value="ECO:0007669"/>
    <property type="project" value="UniProtKB-KW"/>
</dbReference>
<keyword evidence="1" id="KW-0328">Glycosyltransferase</keyword>
<name>A0A7K3VZD2_9ACTN</name>
<accession>A0A7K3VZD2</accession>
<dbReference type="Gene3D" id="3.40.50.2000">
    <property type="entry name" value="Glycogen Phosphorylase B"/>
    <property type="match status" value="2"/>
</dbReference>
<keyword evidence="5" id="KW-1185">Reference proteome</keyword>
<dbReference type="InterPro" id="IPR050194">
    <property type="entry name" value="Glycosyltransferase_grp1"/>
</dbReference>
<evidence type="ECO:0000259" key="3">
    <source>
        <dbReference type="Pfam" id="PF13579"/>
    </source>
</evidence>
<evidence type="ECO:0000256" key="2">
    <source>
        <dbReference type="ARBA" id="ARBA00022679"/>
    </source>
</evidence>
<dbReference type="Pfam" id="PF13579">
    <property type="entry name" value="Glyco_trans_4_4"/>
    <property type="match status" value="1"/>
</dbReference>
<protein>
    <submittedName>
        <fullName evidence="4">Glycosyltransferase family 4 protein</fullName>
    </submittedName>
</protein>
<dbReference type="AlphaFoldDB" id="A0A7K3VZD2"/>
<dbReference type="PANTHER" id="PTHR45947">
    <property type="entry name" value="SULFOQUINOVOSYL TRANSFERASE SQD2"/>
    <property type="match status" value="1"/>
</dbReference>
<gene>
    <name evidence="4" type="ORF">GCU56_08890</name>
</gene>
<evidence type="ECO:0000313" key="5">
    <source>
        <dbReference type="Proteomes" id="UP000470246"/>
    </source>
</evidence>
<proteinExistence type="predicted"/>
<evidence type="ECO:0000313" key="4">
    <source>
        <dbReference type="EMBL" id="NEK57986.1"/>
    </source>
</evidence>
<evidence type="ECO:0000256" key="1">
    <source>
        <dbReference type="ARBA" id="ARBA00022676"/>
    </source>
</evidence>
<dbReference type="EMBL" id="JAAGWF010000009">
    <property type="protein sequence ID" value="NEK57986.1"/>
    <property type="molecule type" value="Genomic_DNA"/>
</dbReference>
<dbReference type="PANTHER" id="PTHR45947:SF13">
    <property type="entry name" value="TRANSFERASE"/>
    <property type="match status" value="1"/>
</dbReference>
<dbReference type="SUPFAM" id="SSF53756">
    <property type="entry name" value="UDP-Glycosyltransferase/glycogen phosphorylase"/>
    <property type="match status" value="1"/>
</dbReference>
<sequence length="372" mass="39556">MTRTLDVVVALDYYTPYVSGLTNVARDVAEGLAERGHRVTVVTSRHDPDLPEREVVRGVSVQRTPVLARLGKGVLSPALIGAVAAAAATASVTNLHLPMPEAALLARRIRSPLVTTYHCDVTLPPGALNRAQILGVDLSSRRAVRRSDRVVVSSDDYARHSRLWPALAGRTAVIPPPCRERPAGTPRFREGPGLHVGFLGRIVEEKGLQYLVRGFQAIAEPDSRLLIGGDFAGVAGGSVVAELRQVIADDPRIRLLGFVPEEQLADLYASLDVFALPSVNAFEAFGIVQVEAMMAGVPVLASDLPGVRTPVQETGFGLVVPPRDVDGIAAALRRLATEPQDRAGGAARARDRYASGTVVSAYEELLSTVAGP</sequence>
<dbReference type="Pfam" id="PF13692">
    <property type="entry name" value="Glyco_trans_1_4"/>
    <property type="match status" value="1"/>
</dbReference>